<dbReference type="PANTHER" id="PTHR35335">
    <property type="entry name" value="UPF0716 PROTEIN FXSA"/>
    <property type="match status" value="1"/>
</dbReference>
<dbReference type="RefSeq" id="WP_236118449.1">
    <property type="nucleotide sequence ID" value="NZ_JAKGSI010000002.1"/>
</dbReference>
<dbReference type="Pfam" id="PF04186">
    <property type="entry name" value="FxsA"/>
    <property type="match status" value="1"/>
</dbReference>
<feature type="compositionally biased region" description="Low complexity" evidence="1">
    <location>
        <begin position="140"/>
        <end position="152"/>
    </location>
</feature>
<dbReference type="EMBL" id="JAKGSI010000002">
    <property type="protein sequence ID" value="MCF4006665.1"/>
    <property type="molecule type" value="Genomic_DNA"/>
</dbReference>
<evidence type="ECO:0000313" key="4">
    <source>
        <dbReference type="Proteomes" id="UP001139336"/>
    </source>
</evidence>
<protein>
    <submittedName>
        <fullName evidence="3">FxsA family protein</fullName>
    </submittedName>
</protein>
<feature type="transmembrane region" description="Helical" evidence="2">
    <location>
        <begin position="31"/>
        <end position="49"/>
    </location>
</feature>
<reference evidence="3" key="1">
    <citation type="submission" date="2022-01" db="EMBL/GenBank/DDBJ databases">
        <title>Corynebacterium sp. nov isolated from isolated from the feces of the greater white-fronted geese (Anser albifrons) at Poyang Lake, PR China.</title>
        <authorList>
            <person name="Liu Q."/>
        </authorList>
    </citation>
    <scope>NUCLEOTIDE SEQUENCE</scope>
    <source>
        <strain evidence="3">JCM 32435</strain>
    </source>
</reference>
<feature type="compositionally biased region" description="Basic and acidic residues" evidence="1">
    <location>
        <begin position="162"/>
        <end position="196"/>
    </location>
</feature>
<proteinExistence type="predicted"/>
<accession>A0A9X1TXY4</accession>
<keyword evidence="4" id="KW-1185">Reference proteome</keyword>
<keyword evidence="2" id="KW-0812">Transmembrane</keyword>
<feature type="transmembrane region" description="Helical" evidence="2">
    <location>
        <begin position="6"/>
        <end position="24"/>
    </location>
</feature>
<dbReference type="PANTHER" id="PTHR35335:SF1">
    <property type="entry name" value="UPF0716 PROTEIN FXSA"/>
    <property type="match status" value="1"/>
</dbReference>
<evidence type="ECO:0000256" key="2">
    <source>
        <dbReference type="SAM" id="Phobius"/>
    </source>
</evidence>
<dbReference type="InterPro" id="IPR007313">
    <property type="entry name" value="FxsA"/>
</dbReference>
<evidence type="ECO:0000256" key="1">
    <source>
        <dbReference type="SAM" id="MobiDB-lite"/>
    </source>
</evidence>
<dbReference type="Proteomes" id="UP001139336">
    <property type="component" value="Unassembled WGS sequence"/>
</dbReference>
<feature type="transmembrane region" description="Helical" evidence="2">
    <location>
        <begin position="69"/>
        <end position="95"/>
    </location>
</feature>
<keyword evidence="2" id="KW-1133">Transmembrane helix</keyword>
<gene>
    <name evidence="3" type="ORF">L1O03_05660</name>
</gene>
<name>A0A9X1TXY4_9CORY</name>
<dbReference type="AlphaFoldDB" id="A0A9X1TXY4"/>
<dbReference type="GO" id="GO:0016020">
    <property type="term" value="C:membrane"/>
    <property type="evidence" value="ECO:0007669"/>
    <property type="project" value="InterPro"/>
</dbReference>
<evidence type="ECO:0000313" key="3">
    <source>
        <dbReference type="EMBL" id="MCF4006665.1"/>
    </source>
</evidence>
<comment type="caution">
    <text evidence="3">The sequence shown here is derived from an EMBL/GenBank/DDBJ whole genome shotgun (WGS) entry which is preliminary data.</text>
</comment>
<sequence length="196" mass="21393">MPFLLLIPYVLIECLAFWAVSLGIGTGWALVLLLIFFFGGLLLVRYELQKVALAAAEGQQDPGSAMGDIGLILSGCVLLVLPGFVTGVLGLLLVIRPTRVMMRSILARKVRRGIEDIGVRTFGANGRFPRTTYGDVRMHPAGPASAEPSAPAEPEDVIDEEELHRWSESLRPEDFTDPDDPHKNPPRGNKPDGKDH</sequence>
<organism evidence="3 4">
    <name type="scientific">Corynebacterium uropygiale</name>
    <dbReference type="NCBI Taxonomy" id="1775911"/>
    <lineage>
        <taxon>Bacteria</taxon>
        <taxon>Bacillati</taxon>
        <taxon>Actinomycetota</taxon>
        <taxon>Actinomycetes</taxon>
        <taxon>Mycobacteriales</taxon>
        <taxon>Corynebacteriaceae</taxon>
        <taxon>Corynebacterium</taxon>
    </lineage>
</organism>
<dbReference type="NCBIfam" id="NF008528">
    <property type="entry name" value="PRK11463.1-2"/>
    <property type="match status" value="1"/>
</dbReference>
<feature type="region of interest" description="Disordered" evidence="1">
    <location>
        <begin position="133"/>
        <end position="196"/>
    </location>
</feature>
<keyword evidence="2" id="KW-0472">Membrane</keyword>